<accession>E1ZBH4</accession>
<comment type="subcellular location">
    <subcellularLocation>
        <location evidence="1">Membrane</location>
    </subcellularLocation>
    <subcellularLocation>
        <location evidence="11">Mitochondrion inner membrane</location>
        <topology evidence="11">Single-pass membrane protein</topology>
    </subcellularLocation>
</comment>
<feature type="region of interest" description="Disordered" evidence="12">
    <location>
        <begin position="1"/>
        <end position="25"/>
    </location>
</feature>
<evidence type="ECO:0000259" key="13">
    <source>
        <dbReference type="Pfam" id="PF01180"/>
    </source>
</evidence>
<dbReference type="GeneID" id="17356308"/>
<dbReference type="AlphaFoldDB" id="E1ZBH4"/>
<dbReference type="NCBIfam" id="TIGR01036">
    <property type="entry name" value="pyrD_sub2"/>
    <property type="match status" value="1"/>
</dbReference>
<keyword evidence="7 11" id="KW-0288">FMN</keyword>
<comment type="similarity">
    <text evidence="3 11">Belongs to the dihydroorotate dehydrogenase family. Type 2 subfamily.</text>
</comment>
<evidence type="ECO:0000256" key="6">
    <source>
        <dbReference type="ARBA" id="ARBA00022630"/>
    </source>
</evidence>
<protein>
    <recommendedName>
        <fullName evidence="5 11">Dihydroorotate dehydrogenase (quinone), mitochondrial</fullName>
        <shortName evidence="11">DHOdehase</shortName>
        <ecNumber evidence="4 11">1.3.5.2</ecNumber>
    </recommendedName>
</protein>
<dbReference type="PROSITE" id="PS00911">
    <property type="entry name" value="DHODEHASE_1"/>
    <property type="match status" value="1"/>
</dbReference>
<keyword evidence="11" id="KW-0999">Mitochondrion inner membrane</keyword>
<gene>
    <name evidence="14" type="ORF">CHLNCDRAFT_22067</name>
</gene>
<evidence type="ECO:0000256" key="11">
    <source>
        <dbReference type="RuleBase" id="RU361255"/>
    </source>
</evidence>
<keyword evidence="6 11" id="KW-0285">Flavoprotein</keyword>
<name>E1ZBH4_CHLVA</name>
<dbReference type="GO" id="GO:0106430">
    <property type="term" value="F:dihydroorotate dehydrogenase (quinone) activity"/>
    <property type="evidence" value="ECO:0007669"/>
    <property type="project" value="UniProtKB-EC"/>
</dbReference>
<keyword evidence="9" id="KW-0472">Membrane</keyword>
<sequence length="409" mass="42776">MRPSACLKGRRSQPRGPAPSLPSAAGPLVRLLDAESSHRFGILAAKLGLFPRETRPDPPSLRTTVWGRQFPNPLGVAAGFDKDAEVVEAMLGLGFGFVEIGSVTPLPQPGNPKPRAFRITEHGAVINRYGFNSEGLDAVMLRLLGLRANQKTAGGRFPAGLVGVNLGKNKTSEDAAADYRVGVTKLGPFADYLVINISSPNTPGTCRQPGTMLLILLLIPACTRDSMRWPASDSMSWMEAGPPPLLVKIAPDLTEADMADIAAVALQQGVDGLIVSNTTITRPGPIGEHATGKEAGGLSGRPLFDMSTRVLRDMYTLTGGKLPIIGVGGVSSGEDAYAKIRAGASLVELYSAFAFEGPKLVPRVKRELAALLERDGYASVAEAVGADHTQQQGAAGRGGSSKPAAAAKA</sequence>
<dbReference type="UniPathway" id="UPA00070">
    <property type="reaction ID" value="UER00946"/>
</dbReference>
<proteinExistence type="inferred from homology"/>
<evidence type="ECO:0000256" key="9">
    <source>
        <dbReference type="ARBA" id="ARBA00023136"/>
    </source>
</evidence>
<dbReference type="OMA" id="IYGTDTR"/>
<evidence type="ECO:0000256" key="1">
    <source>
        <dbReference type="ARBA" id="ARBA00004370"/>
    </source>
</evidence>
<dbReference type="SUPFAM" id="SSF51395">
    <property type="entry name" value="FMN-linked oxidoreductases"/>
    <property type="match status" value="1"/>
</dbReference>
<dbReference type="STRING" id="554065.E1ZBH4"/>
<keyword evidence="8 11" id="KW-0560">Oxidoreductase</keyword>
<dbReference type="EC" id="1.3.5.2" evidence="4 11"/>
<keyword evidence="15" id="KW-1185">Reference proteome</keyword>
<dbReference type="CDD" id="cd04738">
    <property type="entry name" value="DHOD_2_like"/>
    <property type="match status" value="1"/>
</dbReference>
<feature type="region of interest" description="Disordered" evidence="12">
    <location>
        <begin position="388"/>
        <end position="409"/>
    </location>
</feature>
<dbReference type="NCBIfam" id="NF003645">
    <property type="entry name" value="PRK05286.1-2"/>
    <property type="match status" value="1"/>
</dbReference>
<comment type="cofactor">
    <cofactor evidence="11">
        <name>FMN</name>
        <dbReference type="ChEBI" id="CHEBI:58210"/>
    </cofactor>
    <text evidence="11">Binds 1 FMN per subunit.</text>
</comment>
<dbReference type="Proteomes" id="UP000008141">
    <property type="component" value="Unassembled WGS sequence"/>
</dbReference>
<dbReference type="eggNOG" id="KOG1436">
    <property type="taxonomic scope" value="Eukaryota"/>
</dbReference>
<dbReference type="InterPro" id="IPR005720">
    <property type="entry name" value="Dihydroorotate_DH_cat"/>
</dbReference>
<dbReference type="EMBL" id="GL433841">
    <property type="protein sequence ID" value="EFN56854.1"/>
    <property type="molecule type" value="Genomic_DNA"/>
</dbReference>
<dbReference type="InterPro" id="IPR001295">
    <property type="entry name" value="Dihydroorotate_DH_CS"/>
</dbReference>
<comment type="pathway">
    <text evidence="2 11">Pyrimidine metabolism; UMP biosynthesis via de novo pathway; orotate from (S)-dihydroorotate (quinone route): step 1/1.</text>
</comment>
<evidence type="ECO:0000256" key="5">
    <source>
        <dbReference type="ARBA" id="ARBA00017599"/>
    </source>
</evidence>
<dbReference type="PANTHER" id="PTHR48109">
    <property type="entry name" value="DIHYDROOROTATE DEHYDROGENASE (QUINONE), MITOCHONDRIAL-RELATED"/>
    <property type="match status" value="1"/>
</dbReference>
<evidence type="ECO:0000313" key="15">
    <source>
        <dbReference type="Proteomes" id="UP000008141"/>
    </source>
</evidence>
<dbReference type="PROSITE" id="PS00912">
    <property type="entry name" value="DHODEHASE_2"/>
    <property type="match status" value="1"/>
</dbReference>
<dbReference type="Gene3D" id="3.20.20.70">
    <property type="entry name" value="Aldolase class I"/>
    <property type="match status" value="1"/>
</dbReference>
<evidence type="ECO:0000313" key="14">
    <source>
        <dbReference type="EMBL" id="EFN56854.1"/>
    </source>
</evidence>
<organism evidence="15">
    <name type="scientific">Chlorella variabilis</name>
    <name type="common">Green alga</name>
    <dbReference type="NCBI Taxonomy" id="554065"/>
    <lineage>
        <taxon>Eukaryota</taxon>
        <taxon>Viridiplantae</taxon>
        <taxon>Chlorophyta</taxon>
        <taxon>core chlorophytes</taxon>
        <taxon>Trebouxiophyceae</taxon>
        <taxon>Chlorellales</taxon>
        <taxon>Chlorellaceae</taxon>
        <taxon>Chlorella clade</taxon>
        <taxon>Chlorella</taxon>
    </lineage>
</organism>
<evidence type="ECO:0000256" key="3">
    <source>
        <dbReference type="ARBA" id="ARBA00005359"/>
    </source>
</evidence>
<dbReference type="GO" id="GO:0006207">
    <property type="term" value="P:'de novo' pyrimidine nucleobase biosynthetic process"/>
    <property type="evidence" value="ECO:0007669"/>
    <property type="project" value="InterPro"/>
</dbReference>
<comment type="catalytic activity">
    <reaction evidence="10 11">
        <text>(S)-dihydroorotate + a quinone = orotate + a quinol</text>
        <dbReference type="Rhea" id="RHEA:30187"/>
        <dbReference type="ChEBI" id="CHEBI:24646"/>
        <dbReference type="ChEBI" id="CHEBI:30839"/>
        <dbReference type="ChEBI" id="CHEBI:30864"/>
        <dbReference type="ChEBI" id="CHEBI:132124"/>
        <dbReference type="EC" id="1.3.5.2"/>
    </reaction>
</comment>
<evidence type="ECO:0000256" key="7">
    <source>
        <dbReference type="ARBA" id="ARBA00022643"/>
    </source>
</evidence>
<dbReference type="PANTHER" id="PTHR48109:SF4">
    <property type="entry name" value="DIHYDROOROTATE DEHYDROGENASE (QUINONE), MITOCHONDRIAL"/>
    <property type="match status" value="1"/>
</dbReference>
<dbReference type="InParanoid" id="E1ZBH4"/>
<dbReference type="Pfam" id="PF01180">
    <property type="entry name" value="DHO_dh"/>
    <property type="match status" value="1"/>
</dbReference>
<dbReference type="FunCoup" id="E1ZBH4">
    <property type="interactions" value="1498"/>
</dbReference>
<dbReference type="OrthoDB" id="14784at2759"/>
<dbReference type="InterPro" id="IPR050074">
    <property type="entry name" value="DHO_dehydrogenase"/>
</dbReference>
<dbReference type="InterPro" id="IPR005719">
    <property type="entry name" value="Dihydroorotate_DH_2"/>
</dbReference>
<feature type="domain" description="Dihydroorotate dehydrogenase catalytic" evidence="13">
    <location>
        <begin position="61"/>
        <end position="372"/>
    </location>
</feature>
<evidence type="ECO:0000256" key="4">
    <source>
        <dbReference type="ARBA" id="ARBA00012791"/>
    </source>
</evidence>
<evidence type="ECO:0000256" key="12">
    <source>
        <dbReference type="SAM" id="MobiDB-lite"/>
    </source>
</evidence>
<feature type="compositionally biased region" description="Low complexity" evidence="12">
    <location>
        <begin position="390"/>
        <end position="409"/>
    </location>
</feature>
<evidence type="ECO:0000256" key="8">
    <source>
        <dbReference type="ARBA" id="ARBA00023002"/>
    </source>
</evidence>
<evidence type="ECO:0000256" key="2">
    <source>
        <dbReference type="ARBA" id="ARBA00005161"/>
    </source>
</evidence>
<dbReference type="GO" id="GO:0005743">
    <property type="term" value="C:mitochondrial inner membrane"/>
    <property type="evidence" value="ECO:0007669"/>
    <property type="project" value="UniProtKB-SubCell"/>
</dbReference>
<dbReference type="GO" id="GO:0044205">
    <property type="term" value="P:'de novo' UMP biosynthetic process"/>
    <property type="evidence" value="ECO:0007669"/>
    <property type="project" value="UniProtKB-UniPathway"/>
</dbReference>
<keyword evidence="11" id="KW-0496">Mitochondrion</keyword>
<evidence type="ECO:0000256" key="10">
    <source>
        <dbReference type="ARBA" id="ARBA00048639"/>
    </source>
</evidence>
<dbReference type="KEGG" id="cvr:CHLNCDRAFT_22067"/>
<reference evidence="14 15" key="1">
    <citation type="journal article" date="2010" name="Plant Cell">
        <title>The Chlorella variabilis NC64A genome reveals adaptation to photosymbiosis, coevolution with viruses, and cryptic sex.</title>
        <authorList>
            <person name="Blanc G."/>
            <person name="Duncan G."/>
            <person name="Agarkova I."/>
            <person name="Borodovsky M."/>
            <person name="Gurnon J."/>
            <person name="Kuo A."/>
            <person name="Lindquist E."/>
            <person name="Lucas S."/>
            <person name="Pangilinan J."/>
            <person name="Polle J."/>
            <person name="Salamov A."/>
            <person name="Terry A."/>
            <person name="Yamada T."/>
            <person name="Dunigan D.D."/>
            <person name="Grigoriev I.V."/>
            <person name="Claverie J.M."/>
            <person name="Van Etten J.L."/>
        </authorList>
    </citation>
    <scope>NUCLEOTIDE SEQUENCE [LARGE SCALE GENOMIC DNA]</scope>
    <source>
        <strain evidence="14 15">NC64A</strain>
    </source>
</reference>
<dbReference type="NCBIfam" id="NF003652">
    <property type="entry name" value="PRK05286.2-5"/>
    <property type="match status" value="1"/>
</dbReference>
<dbReference type="RefSeq" id="XP_005848956.1">
    <property type="nucleotide sequence ID" value="XM_005848894.1"/>
</dbReference>
<dbReference type="InterPro" id="IPR013785">
    <property type="entry name" value="Aldolase_TIM"/>
</dbReference>